<dbReference type="AlphaFoldDB" id="A0A286TUS0"/>
<accession>A0A286TUS0</accession>
<feature type="domain" description="LssY-like C-terminal" evidence="1">
    <location>
        <begin position="108"/>
        <end position="285"/>
    </location>
</feature>
<dbReference type="EMBL" id="BAOS01000004">
    <property type="protein sequence ID" value="GAX59613.1"/>
    <property type="molecule type" value="Genomic_DNA"/>
</dbReference>
<dbReference type="Proteomes" id="UP000218542">
    <property type="component" value="Unassembled WGS sequence"/>
</dbReference>
<gene>
    <name evidence="2" type="ORF">SCALIN_C04_0101</name>
</gene>
<dbReference type="OrthoDB" id="3725455at2"/>
<comment type="caution">
    <text evidence="2">The sequence shown here is derived from an EMBL/GenBank/DDBJ whole genome shotgun (WGS) entry which is preliminary data.</text>
</comment>
<evidence type="ECO:0000313" key="2">
    <source>
        <dbReference type="EMBL" id="GAX59613.1"/>
    </source>
</evidence>
<sequence length="329" mass="37648">MISVSKKNIDKQMAKDYRNLAIDIRVPPGQTRSGFIFTRLDFGTKVVSVVLFGPKKVRSLVFYITVPGLKLDYQDANFDELYKKEELIVFDEEKKFREMLTNFQCCTKNENETKDGDPLNIVLIGSRNELFGALARVGWDETEAVTFSTALKTAKAFFSGDMYMNAPISPQYLFGRTQDVALQKGRDSIHERNHLRLWLSPWIYMGKNVWIGQISRDIGIRLTTGVWNLTTHEIDPEVDDSRDYLISDIMSVQGLSKLGFVKGVGESTPENPREILLGDEYWTDGLRAVMLLSEKPVAMDKVSFFIWDFKMKEAKEVIERMGREVLSNP</sequence>
<name>A0A286TUS0_9BACT</name>
<dbReference type="Pfam" id="PF14067">
    <property type="entry name" value="LssY_C"/>
    <property type="match status" value="1"/>
</dbReference>
<proteinExistence type="predicted"/>
<keyword evidence="3" id="KW-1185">Reference proteome</keyword>
<evidence type="ECO:0000259" key="1">
    <source>
        <dbReference type="Pfam" id="PF14067"/>
    </source>
</evidence>
<reference evidence="3" key="1">
    <citation type="journal article" date="2017" name="Environ. Microbiol. Rep.">
        <title>Genetic Diversity of Marine Anaerobic Ammonium-Oxidizing Bacteria as Revealed by Genomic and Proteomic Analyses of 'Candidatus Scalindua japonica'.</title>
        <authorList>
            <person name="Oshiki M."/>
            <person name="Mizuto K."/>
            <person name="Kimura Z."/>
            <person name="Kindaichi T."/>
            <person name="Satoh H."/>
            <person name="Okabe S."/>
        </authorList>
    </citation>
    <scope>NUCLEOTIDE SEQUENCE [LARGE SCALE GENOMIC DNA]</scope>
    <source>
        <strain evidence="3">husup-a2</strain>
    </source>
</reference>
<protein>
    <recommendedName>
        <fullName evidence="1">LssY-like C-terminal domain-containing protein</fullName>
    </recommendedName>
</protein>
<evidence type="ECO:0000313" key="3">
    <source>
        <dbReference type="Proteomes" id="UP000218542"/>
    </source>
</evidence>
<organism evidence="2 3">
    <name type="scientific">Candidatus Scalindua japonica</name>
    <dbReference type="NCBI Taxonomy" id="1284222"/>
    <lineage>
        <taxon>Bacteria</taxon>
        <taxon>Pseudomonadati</taxon>
        <taxon>Planctomycetota</taxon>
        <taxon>Candidatus Brocadiia</taxon>
        <taxon>Candidatus Brocadiales</taxon>
        <taxon>Candidatus Scalinduaceae</taxon>
        <taxon>Candidatus Scalindua</taxon>
    </lineage>
</organism>
<dbReference type="InterPro" id="IPR025902">
    <property type="entry name" value="LssY-like-C_dom"/>
</dbReference>